<evidence type="ECO:0008006" key="11">
    <source>
        <dbReference type="Google" id="ProtNLM"/>
    </source>
</evidence>
<feature type="compositionally biased region" description="Gly residues" evidence="8">
    <location>
        <begin position="273"/>
        <end position="283"/>
    </location>
</feature>
<name>A0A7M7NHU6_STRPU</name>
<evidence type="ECO:0000256" key="7">
    <source>
        <dbReference type="ARBA" id="ARBA00023242"/>
    </source>
</evidence>
<comment type="subcellular location">
    <subcellularLocation>
        <location evidence="1">Nucleus</location>
        <location evidence="1">Nucleolus</location>
    </subcellularLocation>
</comment>
<dbReference type="PANTHER" id="PTHR13214:SF1">
    <property type="entry name" value="ZINC FINGER PROTEIN 330"/>
    <property type="match status" value="1"/>
</dbReference>
<evidence type="ECO:0000256" key="1">
    <source>
        <dbReference type="ARBA" id="ARBA00004604"/>
    </source>
</evidence>
<keyword evidence="7" id="KW-0539">Nucleus</keyword>
<feature type="compositionally biased region" description="Acidic residues" evidence="8">
    <location>
        <begin position="243"/>
        <end position="252"/>
    </location>
</feature>
<feature type="region of interest" description="Disordered" evidence="8">
    <location>
        <begin position="1"/>
        <end position="24"/>
    </location>
</feature>
<dbReference type="Pfam" id="PF06524">
    <property type="entry name" value="NOA36"/>
    <property type="match status" value="1"/>
</dbReference>
<dbReference type="InParanoid" id="A0A7M7NHU6"/>
<evidence type="ECO:0000256" key="2">
    <source>
        <dbReference type="ARBA" id="ARBA00007212"/>
    </source>
</evidence>
<dbReference type="RefSeq" id="XP_030836811.1">
    <property type="nucleotide sequence ID" value="XM_030980951.1"/>
</dbReference>
<dbReference type="OrthoDB" id="10258894at2759"/>
<evidence type="ECO:0000256" key="4">
    <source>
        <dbReference type="ARBA" id="ARBA00022737"/>
    </source>
</evidence>
<feature type="compositionally biased region" description="Basic and acidic residues" evidence="8">
    <location>
        <begin position="320"/>
        <end position="335"/>
    </location>
</feature>
<evidence type="ECO:0000256" key="6">
    <source>
        <dbReference type="ARBA" id="ARBA00022833"/>
    </source>
</evidence>
<feature type="compositionally biased region" description="Basic residues" evidence="8">
    <location>
        <begin position="1"/>
        <end position="21"/>
    </location>
</feature>
<feature type="compositionally biased region" description="Acidic residues" evidence="8">
    <location>
        <begin position="290"/>
        <end position="319"/>
    </location>
</feature>
<sequence>MPKKKTGARKKAERQKLRQKGIRSGTEARSVVEWPCNFTMECDTCHRKQKNRAFCYFCKHVQKLPVCAQCGKMKCMMKTGDCIIKHAGRFTTGLAMVGAVCDHCEAFICHGRKCLAVHGCECPLIDSVCLECDRGVWEHGGRIFQCAFCRGFLCEDDQFEHQASCQKLESESYKCGSCNRLGQYSCLKCKICFCDDHVKRKGIKYIRNQAFPCPKCGYETKETKDLAMSIRKVDFGRQRNPNSDDDDDDDDDRGGGGGSGASGYEAFWAKLESGGGGGGGGGYSYQHDNYDDEDDDDYDDDDEEDEEEEEEEEDDDDEEKTVTDSIDKLKVSDNS</sequence>
<dbReference type="GO" id="GO:0008270">
    <property type="term" value="F:zinc ion binding"/>
    <property type="evidence" value="ECO:0007669"/>
    <property type="project" value="UniProtKB-KW"/>
</dbReference>
<organism evidence="9 10">
    <name type="scientific">Strongylocentrotus purpuratus</name>
    <name type="common">Purple sea urchin</name>
    <dbReference type="NCBI Taxonomy" id="7668"/>
    <lineage>
        <taxon>Eukaryota</taxon>
        <taxon>Metazoa</taxon>
        <taxon>Echinodermata</taxon>
        <taxon>Eleutherozoa</taxon>
        <taxon>Echinozoa</taxon>
        <taxon>Echinoidea</taxon>
        <taxon>Euechinoidea</taxon>
        <taxon>Echinacea</taxon>
        <taxon>Camarodonta</taxon>
        <taxon>Echinidea</taxon>
        <taxon>Strongylocentrotidae</taxon>
        <taxon>Strongylocentrotus</taxon>
    </lineage>
</organism>
<evidence type="ECO:0000256" key="3">
    <source>
        <dbReference type="ARBA" id="ARBA00022723"/>
    </source>
</evidence>
<comment type="similarity">
    <text evidence="2">Belongs to the NOA36 family.</text>
</comment>
<evidence type="ECO:0000313" key="10">
    <source>
        <dbReference type="Proteomes" id="UP000007110"/>
    </source>
</evidence>
<dbReference type="OMA" id="CQRTRRQ"/>
<dbReference type="GO" id="GO:0005730">
    <property type="term" value="C:nucleolus"/>
    <property type="evidence" value="ECO:0007669"/>
    <property type="project" value="UniProtKB-SubCell"/>
</dbReference>
<keyword evidence="10" id="KW-1185">Reference proteome</keyword>
<dbReference type="CTD" id="27309"/>
<evidence type="ECO:0000313" key="9">
    <source>
        <dbReference type="EnsemblMetazoa" id="XP_030836811"/>
    </source>
</evidence>
<keyword evidence="3" id="KW-0479">Metal-binding</keyword>
<proteinExistence type="inferred from homology"/>
<dbReference type="Proteomes" id="UP000007110">
    <property type="component" value="Unassembled WGS sequence"/>
</dbReference>
<dbReference type="GeneID" id="579935"/>
<keyword evidence="5" id="KW-0863">Zinc-finger</keyword>
<evidence type="ECO:0000256" key="8">
    <source>
        <dbReference type="SAM" id="MobiDB-lite"/>
    </source>
</evidence>
<protein>
    <recommendedName>
        <fullName evidence="11">Zinc finger protein 330 homolog</fullName>
    </recommendedName>
</protein>
<reference evidence="9" key="2">
    <citation type="submission" date="2021-01" db="UniProtKB">
        <authorList>
            <consortium name="EnsemblMetazoa"/>
        </authorList>
    </citation>
    <scope>IDENTIFICATION</scope>
</reference>
<dbReference type="GO" id="GO:0005634">
    <property type="term" value="C:nucleus"/>
    <property type="evidence" value="ECO:0000318"/>
    <property type="project" value="GO_Central"/>
</dbReference>
<dbReference type="InterPro" id="IPR010531">
    <property type="entry name" value="NOA36"/>
</dbReference>
<feature type="region of interest" description="Disordered" evidence="8">
    <location>
        <begin position="230"/>
        <end position="335"/>
    </location>
</feature>
<evidence type="ECO:0000256" key="5">
    <source>
        <dbReference type="ARBA" id="ARBA00022771"/>
    </source>
</evidence>
<accession>A0A7M7NHU6</accession>
<reference evidence="10" key="1">
    <citation type="submission" date="2015-02" db="EMBL/GenBank/DDBJ databases">
        <title>Genome sequencing for Strongylocentrotus purpuratus.</title>
        <authorList>
            <person name="Murali S."/>
            <person name="Liu Y."/>
            <person name="Vee V."/>
            <person name="English A."/>
            <person name="Wang M."/>
            <person name="Skinner E."/>
            <person name="Han Y."/>
            <person name="Muzny D.M."/>
            <person name="Worley K.C."/>
            <person name="Gibbs R.A."/>
        </authorList>
    </citation>
    <scope>NUCLEOTIDE SEQUENCE</scope>
</reference>
<dbReference type="KEGG" id="spu:579935"/>
<keyword evidence="6" id="KW-0862">Zinc</keyword>
<keyword evidence="4" id="KW-0677">Repeat</keyword>
<dbReference type="EnsemblMetazoa" id="XM_030980951">
    <property type="protein sequence ID" value="XP_030836811"/>
    <property type="gene ID" value="LOC579935"/>
</dbReference>
<dbReference type="AlphaFoldDB" id="A0A7M7NHU6"/>
<dbReference type="PANTHER" id="PTHR13214">
    <property type="entry name" value="ZINC FINGER PROTEIN 330"/>
    <property type="match status" value="1"/>
</dbReference>